<dbReference type="RefSeq" id="WP_104540135.1">
    <property type="nucleotide sequence ID" value="NZ_JBJGBS010000004.1"/>
</dbReference>
<dbReference type="Proteomes" id="UP001637990">
    <property type="component" value="Unassembled WGS sequence"/>
</dbReference>
<comment type="caution">
    <text evidence="2">The sequence shown here is derived from an EMBL/GenBank/DDBJ whole genome shotgun (WGS) entry which is preliminary data.</text>
</comment>
<dbReference type="Gene3D" id="3.20.20.410">
    <property type="entry name" value="Protein of unknown function UPF0759"/>
    <property type="match status" value="1"/>
</dbReference>
<evidence type="ECO:0000313" key="1">
    <source>
        <dbReference type="EMBL" id="MFO3703752.1"/>
    </source>
</evidence>
<keyword evidence="4" id="KW-1185">Reference proteome</keyword>
<accession>A0A2S7CU96</accession>
<sequence>MTDLFASTPFALEGIHVGIGGWVYAPWRAGMFYPEGLVQRRELEYASRQVTAIEINGTYYGAQKPATYAKWRDEVPPGFVFSAKAPRRITQSRKLAGTKAQVEDFIGGIVELGDTLGPLVWQFEHGHRLQADDLDAFLALLPRRAGDRTLRHVLEIRDPDAVDASLLALVRDHGVATVFTDSDQYPSFADLSTDFVYARLMRSQARLHAGYPAPALARWAQRIQAWRRGEDPDDLPHIQHPSNARGAAREVFVFFISAAKERNPAAAMALLKALSADQAPR</sequence>
<evidence type="ECO:0000313" key="3">
    <source>
        <dbReference type="Proteomes" id="UP000237872"/>
    </source>
</evidence>
<dbReference type="InterPro" id="IPR002763">
    <property type="entry name" value="DUF72"/>
</dbReference>
<proteinExistence type="predicted"/>
<dbReference type="SUPFAM" id="SSF117396">
    <property type="entry name" value="TM1631-like"/>
    <property type="match status" value="1"/>
</dbReference>
<dbReference type="EMBL" id="MDEC01000006">
    <property type="protein sequence ID" value="PPU65176.1"/>
    <property type="molecule type" value="Genomic_DNA"/>
</dbReference>
<reference evidence="2 3" key="1">
    <citation type="submission" date="2016-08" db="EMBL/GenBank/DDBJ databases">
        <authorList>
            <person name="Seilhamer J.J."/>
        </authorList>
    </citation>
    <scope>NUCLEOTIDE SEQUENCE [LARGE SCALE GENOMIC DNA]</scope>
    <source>
        <strain evidence="2 3">CFBP4690</strain>
    </source>
</reference>
<dbReference type="EMBL" id="JBJGBS010000004">
    <property type="protein sequence ID" value="MFO3703752.1"/>
    <property type="molecule type" value="Genomic_DNA"/>
</dbReference>
<dbReference type="Pfam" id="PF01904">
    <property type="entry name" value="DUF72"/>
    <property type="match status" value="1"/>
</dbReference>
<dbReference type="PANTHER" id="PTHR30348">
    <property type="entry name" value="UNCHARACTERIZED PROTEIN YECE"/>
    <property type="match status" value="1"/>
</dbReference>
<organism evidence="2 3">
    <name type="scientific">Xanthomonas codiaei</name>
    <dbReference type="NCBI Taxonomy" id="56463"/>
    <lineage>
        <taxon>Bacteria</taxon>
        <taxon>Pseudomonadati</taxon>
        <taxon>Pseudomonadota</taxon>
        <taxon>Gammaproteobacteria</taxon>
        <taxon>Lysobacterales</taxon>
        <taxon>Lysobacteraceae</taxon>
        <taxon>Xanthomonas</taxon>
    </lineage>
</organism>
<name>A0A2S7CU96_9XANT</name>
<dbReference type="Proteomes" id="UP000237872">
    <property type="component" value="Unassembled WGS sequence"/>
</dbReference>
<dbReference type="PANTHER" id="PTHR30348:SF4">
    <property type="entry name" value="DUF72 DOMAIN-CONTAINING PROTEIN"/>
    <property type="match status" value="1"/>
</dbReference>
<evidence type="ECO:0000313" key="2">
    <source>
        <dbReference type="EMBL" id="PPU65176.1"/>
    </source>
</evidence>
<reference evidence="1 4" key="2">
    <citation type="submission" date="2024-11" db="EMBL/GenBank/DDBJ databases">
        <title>Genome sequencing of Xanthomonas codiaei.</title>
        <authorList>
            <person name="Studholme D.J."/>
        </authorList>
    </citation>
    <scope>NUCLEOTIDE SEQUENCE [LARGE SCALE GENOMIC DNA]</scope>
    <source>
        <strain evidence="1 4">NCPPB 4350</strain>
    </source>
</reference>
<evidence type="ECO:0000313" key="4">
    <source>
        <dbReference type="Proteomes" id="UP001637990"/>
    </source>
</evidence>
<protein>
    <submittedName>
        <fullName evidence="1">DUF72 domain-containing protein</fullName>
    </submittedName>
</protein>
<dbReference type="InterPro" id="IPR036520">
    <property type="entry name" value="UPF0759_sf"/>
</dbReference>
<dbReference type="OrthoDB" id="9780310at2"/>
<gene>
    <name evidence="1" type="ORF">ACI6Q5_01915</name>
    <name evidence="2" type="ORF">XcodCFBP4690_06225</name>
</gene>
<dbReference type="AlphaFoldDB" id="A0A2S7CU96"/>